<dbReference type="GO" id="GO:0002039">
    <property type="term" value="F:p53 binding"/>
    <property type="evidence" value="ECO:0007669"/>
    <property type="project" value="TreeGrafter"/>
</dbReference>
<protein>
    <recommendedName>
        <fullName evidence="6">MDM2 proto-oncogene</fullName>
    </recommendedName>
</protein>
<evidence type="ECO:0000256" key="1">
    <source>
        <dbReference type="ARBA" id="ARBA00022723"/>
    </source>
</evidence>
<dbReference type="GO" id="GO:0010468">
    <property type="term" value="P:regulation of gene expression"/>
    <property type="evidence" value="ECO:0007669"/>
    <property type="project" value="TreeGrafter"/>
</dbReference>
<keyword evidence="2" id="KW-0863">Zinc-finger</keyword>
<name>A0A7M4EX23_CROPO</name>
<dbReference type="Gene3D" id="3.30.40.10">
    <property type="entry name" value="Zinc/RING finger domain, C3HC4 (zinc finger)"/>
    <property type="match status" value="1"/>
</dbReference>
<dbReference type="AlphaFoldDB" id="A0A7M4EX23"/>
<keyword evidence="1" id="KW-0479">Metal-binding</keyword>
<evidence type="ECO:0000256" key="2">
    <source>
        <dbReference type="ARBA" id="ARBA00022771"/>
    </source>
</evidence>
<reference evidence="4" key="2">
    <citation type="submission" date="2025-09" db="UniProtKB">
        <authorList>
            <consortium name="Ensembl"/>
        </authorList>
    </citation>
    <scope>IDENTIFICATION</scope>
</reference>
<keyword evidence="3" id="KW-0862">Zinc</keyword>
<dbReference type="GO" id="GO:0008270">
    <property type="term" value="F:zinc ion binding"/>
    <property type="evidence" value="ECO:0007669"/>
    <property type="project" value="UniProtKB-KW"/>
</dbReference>
<dbReference type="GO" id="GO:0061630">
    <property type="term" value="F:ubiquitin protein ligase activity"/>
    <property type="evidence" value="ECO:0007669"/>
    <property type="project" value="TreeGrafter"/>
</dbReference>
<evidence type="ECO:0000256" key="3">
    <source>
        <dbReference type="ARBA" id="ARBA00022833"/>
    </source>
</evidence>
<dbReference type="Ensembl" id="ENSCPRT00005017670.1">
    <property type="protein sequence ID" value="ENSCPRP00005015055.1"/>
    <property type="gene ID" value="ENSCPRG00005010565.1"/>
</dbReference>
<dbReference type="PANTHER" id="PTHR46858:SF12">
    <property type="entry name" value="PROTEIN MDM4"/>
    <property type="match status" value="1"/>
</dbReference>
<dbReference type="Proteomes" id="UP000594220">
    <property type="component" value="Unplaced"/>
</dbReference>
<evidence type="ECO:0000313" key="4">
    <source>
        <dbReference type="Ensembl" id="ENSCPRP00005015055.1"/>
    </source>
</evidence>
<keyword evidence="5" id="KW-1185">Reference proteome</keyword>
<organism evidence="4 5">
    <name type="scientific">Crocodylus porosus</name>
    <name type="common">Saltwater crocodile</name>
    <name type="synonym">Estuarine crocodile</name>
    <dbReference type="NCBI Taxonomy" id="8502"/>
    <lineage>
        <taxon>Eukaryota</taxon>
        <taxon>Metazoa</taxon>
        <taxon>Chordata</taxon>
        <taxon>Craniata</taxon>
        <taxon>Vertebrata</taxon>
        <taxon>Euteleostomi</taxon>
        <taxon>Archelosauria</taxon>
        <taxon>Archosauria</taxon>
        <taxon>Crocodylia</taxon>
        <taxon>Longirostres</taxon>
        <taxon>Crocodylidae</taxon>
        <taxon>Crocodylus</taxon>
    </lineage>
</organism>
<dbReference type="PANTHER" id="PTHR46858">
    <property type="entry name" value="OS05G0521000 PROTEIN"/>
    <property type="match status" value="1"/>
</dbReference>
<accession>A0A7M4EX23</accession>
<dbReference type="GO" id="GO:0043066">
    <property type="term" value="P:negative regulation of apoptotic process"/>
    <property type="evidence" value="ECO:0007669"/>
    <property type="project" value="TreeGrafter"/>
</dbReference>
<evidence type="ECO:0008006" key="6">
    <source>
        <dbReference type="Google" id="ProtNLM"/>
    </source>
</evidence>
<dbReference type="GO" id="GO:0016567">
    <property type="term" value="P:protein ubiquitination"/>
    <property type="evidence" value="ECO:0007669"/>
    <property type="project" value="TreeGrafter"/>
</dbReference>
<dbReference type="Pfam" id="PF13920">
    <property type="entry name" value="zf-C3HC4_3"/>
    <property type="match status" value="1"/>
</dbReference>
<evidence type="ECO:0000313" key="5">
    <source>
        <dbReference type="Proteomes" id="UP000594220"/>
    </source>
</evidence>
<reference evidence="4" key="1">
    <citation type="submission" date="2025-08" db="UniProtKB">
        <authorList>
            <consortium name="Ensembl"/>
        </authorList>
    </citation>
    <scope>IDENTIFICATION</scope>
</reference>
<dbReference type="SUPFAM" id="SSF57850">
    <property type="entry name" value="RING/U-box"/>
    <property type="match status" value="1"/>
</dbReference>
<sequence>ICHTSVKRTTALVRRIQGAAHEEKEKESFDNIKQLLDPCLVCQKRPRNGNIVHGKSAHLVACFRCAKMLRKGRSPCPVCKKEIHGVIKVFMA</sequence>
<dbReference type="GeneTree" id="ENSGT00530000063539"/>
<proteinExistence type="predicted"/>
<dbReference type="InterPro" id="IPR013083">
    <property type="entry name" value="Znf_RING/FYVE/PHD"/>
</dbReference>